<dbReference type="Pfam" id="PF00294">
    <property type="entry name" value="PfkB"/>
    <property type="match status" value="1"/>
</dbReference>
<keyword evidence="3" id="KW-0418">Kinase</keyword>
<dbReference type="CDD" id="cd01166">
    <property type="entry name" value="KdgK"/>
    <property type="match status" value="1"/>
</dbReference>
<dbReference type="SUPFAM" id="SSF53613">
    <property type="entry name" value="Ribokinase-like"/>
    <property type="match status" value="1"/>
</dbReference>
<dbReference type="InterPro" id="IPR050306">
    <property type="entry name" value="PfkB_Carbo_kinase"/>
</dbReference>
<dbReference type="Proteomes" id="UP000011864">
    <property type="component" value="Chromosome"/>
</dbReference>
<evidence type="ECO:0000259" key="4">
    <source>
        <dbReference type="Pfam" id="PF00294"/>
    </source>
</evidence>
<feature type="domain" description="Carbohydrate kinase PfkB" evidence="4">
    <location>
        <begin position="28"/>
        <end position="320"/>
    </location>
</feature>
<comment type="similarity">
    <text evidence="1">Belongs to the carbohydrate kinase PfkB family.</text>
</comment>
<sequence>MFSFIMVSLRQLISLGVYFKASIERGFMTDIAIIGEVMLELSPLSDKNFALGVSGDTYNSACTLAGLGINTTYITSLGDGKSANIVRHDAVQRGVNLLEPKTVINKSPGLYMINNDATGERFFDYWRSDSAANYLFNNEELFIPLLKQIASHNYVYFSGITLAIMSEMCRTKFSQFLVNYRNQGGKVIFDPNYRPKLWSDKATAIKAIKAILMYVDIYLPGFEEEEILFNTTSVDDATRRLFNISANEVVIKNGSQNCLLITRGDVERVEITPSTNVLDTTGAGDNFNGGYIGARLTGLSAIDSIKFAAKAASQILTIRGGVLHVEQLLVLKENLARMINSTEKQPK</sequence>
<gene>
    <name evidence="5" type="ORF">C427_2361</name>
</gene>
<dbReference type="GO" id="GO:0008673">
    <property type="term" value="F:2-dehydro-3-deoxygluconokinase activity"/>
    <property type="evidence" value="ECO:0007669"/>
    <property type="project" value="TreeGrafter"/>
</dbReference>
<keyword evidence="2" id="KW-0808">Transferase</keyword>
<dbReference type="HOGENOM" id="CLU_027634_8_0_6"/>
<evidence type="ECO:0000256" key="3">
    <source>
        <dbReference type="ARBA" id="ARBA00022777"/>
    </source>
</evidence>
<dbReference type="InterPro" id="IPR011611">
    <property type="entry name" value="PfkB_dom"/>
</dbReference>
<dbReference type="RefSeq" id="WP_007638529.1">
    <property type="nucleotide sequence ID" value="NC_020514.1"/>
</dbReference>
<dbReference type="PANTHER" id="PTHR43085:SF15">
    <property type="entry name" value="2-DEHYDRO-3-DEOXYGLUCONOKINASE"/>
    <property type="match status" value="1"/>
</dbReference>
<dbReference type="KEGG" id="gps:C427_2361"/>
<dbReference type="PANTHER" id="PTHR43085">
    <property type="entry name" value="HEXOKINASE FAMILY MEMBER"/>
    <property type="match status" value="1"/>
</dbReference>
<dbReference type="EMBL" id="CP003837">
    <property type="protein sequence ID" value="AGH44470.1"/>
    <property type="molecule type" value="Genomic_DNA"/>
</dbReference>
<dbReference type="PROSITE" id="PS00584">
    <property type="entry name" value="PFKB_KINASES_2"/>
    <property type="match status" value="1"/>
</dbReference>
<name>K6YZ33_9ALTE</name>
<reference evidence="5 6" key="1">
    <citation type="journal article" date="2013" name="Genome Announc.">
        <title>Complete Genome Sequence of Glaciecola psychrophila Strain 170T.</title>
        <authorList>
            <person name="Yin J."/>
            <person name="Chen J."/>
            <person name="Liu G."/>
            <person name="Yu Y."/>
            <person name="Song L."/>
            <person name="Wang X."/>
            <person name="Qu X."/>
        </authorList>
    </citation>
    <scope>NUCLEOTIDE SEQUENCE [LARGE SCALE GENOMIC DNA]</scope>
    <source>
        <strain evidence="5 6">170</strain>
    </source>
</reference>
<organism evidence="5 6">
    <name type="scientific">Paraglaciecola psychrophila 170</name>
    <dbReference type="NCBI Taxonomy" id="1129794"/>
    <lineage>
        <taxon>Bacteria</taxon>
        <taxon>Pseudomonadati</taxon>
        <taxon>Pseudomonadota</taxon>
        <taxon>Gammaproteobacteria</taxon>
        <taxon>Alteromonadales</taxon>
        <taxon>Alteromonadaceae</taxon>
        <taxon>Paraglaciecola</taxon>
    </lineage>
</organism>
<evidence type="ECO:0000313" key="5">
    <source>
        <dbReference type="EMBL" id="AGH44470.1"/>
    </source>
</evidence>
<dbReference type="STRING" id="1129794.C427_2361"/>
<dbReference type="InterPro" id="IPR029056">
    <property type="entry name" value="Ribokinase-like"/>
</dbReference>
<keyword evidence="6" id="KW-1185">Reference proteome</keyword>
<dbReference type="OrthoDB" id="9776822at2"/>
<dbReference type="eggNOG" id="COG0524">
    <property type="taxonomic scope" value="Bacteria"/>
</dbReference>
<dbReference type="GO" id="GO:0006974">
    <property type="term" value="P:DNA damage response"/>
    <property type="evidence" value="ECO:0007669"/>
    <property type="project" value="TreeGrafter"/>
</dbReference>
<dbReference type="GO" id="GO:0019698">
    <property type="term" value="P:D-galacturonate catabolic process"/>
    <property type="evidence" value="ECO:0007669"/>
    <property type="project" value="TreeGrafter"/>
</dbReference>
<protein>
    <recommendedName>
        <fullName evidence="4">Carbohydrate kinase PfkB domain-containing protein</fullName>
    </recommendedName>
</protein>
<proteinExistence type="inferred from homology"/>
<dbReference type="AlphaFoldDB" id="K6YZ33"/>
<dbReference type="Gene3D" id="3.40.1190.20">
    <property type="match status" value="1"/>
</dbReference>
<evidence type="ECO:0000313" key="6">
    <source>
        <dbReference type="Proteomes" id="UP000011864"/>
    </source>
</evidence>
<dbReference type="InterPro" id="IPR002173">
    <property type="entry name" value="Carboh/pur_kinase_PfkB_CS"/>
</dbReference>
<evidence type="ECO:0000256" key="1">
    <source>
        <dbReference type="ARBA" id="ARBA00010688"/>
    </source>
</evidence>
<dbReference type="PATRIC" id="fig|1129794.4.peg.2341"/>
<dbReference type="GO" id="GO:0042840">
    <property type="term" value="P:D-glucuronate catabolic process"/>
    <property type="evidence" value="ECO:0007669"/>
    <property type="project" value="TreeGrafter"/>
</dbReference>
<evidence type="ECO:0000256" key="2">
    <source>
        <dbReference type="ARBA" id="ARBA00022679"/>
    </source>
</evidence>
<accession>K6YZ33</accession>
<dbReference type="GO" id="GO:0005829">
    <property type="term" value="C:cytosol"/>
    <property type="evidence" value="ECO:0007669"/>
    <property type="project" value="TreeGrafter"/>
</dbReference>